<feature type="domain" description="Heterokaryon incompatibility" evidence="1">
    <location>
        <begin position="50"/>
        <end position="218"/>
    </location>
</feature>
<dbReference type="AlphaFoldDB" id="A0A370TGC9"/>
<dbReference type="InterPro" id="IPR010730">
    <property type="entry name" value="HET"/>
</dbReference>
<dbReference type="Pfam" id="PF26639">
    <property type="entry name" value="Het-6_barrel"/>
    <property type="match status" value="1"/>
</dbReference>
<dbReference type="RefSeq" id="XP_031867225.1">
    <property type="nucleotide sequence ID" value="XM_032016934.1"/>
</dbReference>
<dbReference type="PANTHER" id="PTHR24148">
    <property type="entry name" value="ANKYRIN REPEAT DOMAIN-CONTAINING PROTEIN 39 HOMOLOG-RELATED"/>
    <property type="match status" value="1"/>
</dbReference>
<evidence type="ECO:0000313" key="2">
    <source>
        <dbReference type="EMBL" id="RDL33943.1"/>
    </source>
</evidence>
<dbReference type="GeneID" id="43601160"/>
<reference evidence="2 3" key="1">
    <citation type="journal article" date="2018" name="IMA Fungus">
        <title>IMA Genome-F 9: Draft genome sequence of Annulohypoxylon stygium, Aspergillus mulundensis, Berkeleyomyces basicola (syn. Thielaviopsis basicola), Ceratocystis smalleyi, two Cercospora beticola strains, Coleophoma cylindrospora, Fusarium fracticaudum, Phialophora cf. hyalina, and Morchella septimelata.</title>
        <authorList>
            <person name="Wingfield B.D."/>
            <person name="Bills G.F."/>
            <person name="Dong Y."/>
            <person name="Huang W."/>
            <person name="Nel W.J."/>
            <person name="Swalarsk-Parry B.S."/>
            <person name="Vaghefi N."/>
            <person name="Wilken P.M."/>
            <person name="An Z."/>
            <person name="de Beer Z.W."/>
            <person name="De Vos L."/>
            <person name="Chen L."/>
            <person name="Duong T.A."/>
            <person name="Gao Y."/>
            <person name="Hammerbacher A."/>
            <person name="Kikkert J.R."/>
            <person name="Li Y."/>
            <person name="Li H."/>
            <person name="Li K."/>
            <person name="Li Q."/>
            <person name="Liu X."/>
            <person name="Ma X."/>
            <person name="Naidoo K."/>
            <person name="Pethybridge S.J."/>
            <person name="Sun J."/>
            <person name="Steenkamp E.T."/>
            <person name="van der Nest M.A."/>
            <person name="van Wyk S."/>
            <person name="Wingfield M.J."/>
            <person name="Xiong C."/>
            <person name="Yue Q."/>
            <person name="Zhang X."/>
        </authorList>
    </citation>
    <scope>NUCLEOTIDE SEQUENCE [LARGE SCALE GENOMIC DNA]</scope>
    <source>
        <strain evidence="2 3">BP 5553</strain>
    </source>
</reference>
<dbReference type="Pfam" id="PF06985">
    <property type="entry name" value="HET"/>
    <property type="match status" value="1"/>
</dbReference>
<organism evidence="2 3">
    <name type="scientific">Venustampulla echinocandica</name>
    <dbReference type="NCBI Taxonomy" id="2656787"/>
    <lineage>
        <taxon>Eukaryota</taxon>
        <taxon>Fungi</taxon>
        <taxon>Dikarya</taxon>
        <taxon>Ascomycota</taxon>
        <taxon>Pezizomycotina</taxon>
        <taxon>Leotiomycetes</taxon>
        <taxon>Helotiales</taxon>
        <taxon>Pleuroascaceae</taxon>
        <taxon>Venustampulla</taxon>
    </lineage>
</organism>
<proteinExistence type="predicted"/>
<evidence type="ECO:0000259" key="1">
    <source>
        <dbReference type="Pfam" id="PF06985"/>
    </source>
</evidence>
<evidence type="ECO:0000313" key="3">
    <source>
        <dbReference type="Proteomes" id="UP000254866"/>
    </source>
</evidence>
<keyword evidence="3" id="KW-1185">Reference proteome</keyword>
<name>A0A370TGC9_9HELO</name>
<dbReference type="OrthoDB" id="2157530at2759"/>
<dbReference type="Proteomes" id="UP000254866">
    <property type="component" value="Unassembled WGS sequence"/>
</dbReference>
<protein>
    <recommendedName>
        <fullName evidence="1">Heterokaryon incompatibility domain-containing protein</fullName>
    </recommendedName>
</protein>
<sequence length="651" mass="74106">MSIDGSNPYNYDLLLQPDAIRILLLEPATTQEADLHATISIACLGENPLYEAISYTWGEPVFPEALHLSVENPNLDLHIHSKIQITENLASALRQFRRKNENRVLWADAVCINQLDNEEKASQVTLMKRIYKQAAQVLIWLGDNTPEMDSAFQFTEGLAARAKDEFDVKPRSYVIHLVPHKLECDRGHIEELLASTKSSHIHHIYGRPWFSRLWIVQEVALATKAVLCSGKLELDWMTFETAMTLLRESLDTVAGSSILEAVAFSQVWSIIEVKGDYRALNSGHVTYGSVYAQLGIFMQRLRQQDCKDDRDRVYALLGLQTPLFLSLHFKPDYTVTSFEVYTKFAWAHLEAGDVEILLDAGIWWRDISEVNLDQAPIVEYDPNYLPSWAPDLRKPKTPRWLCYRGDNDRFYASTEFLPKIKLSSQNIQTVAIWSAVVGQIRTQVYLEKNFMTQLINFQYIRNSIKMIQDQVEQVLEANKGGYITETLDDALARTLIADGAATTLKPSDVPNLWLLYSKHCLSSDGGVLQKYLQQAAFPPSAQFYSSLNPEEQEAWDFHTYLTRSLFGNTFFITVDGRIGLAPPGSQPGDEIVLIDGCRTPFLMRRLEGTLSVQFQRPYYSIVGPCYLHGVMYGEMCTDEQIEDRWGFTPII</sequence>
<dbReference type="InterPro" id="IPR052895">
    <property type="entry name" value="HetReg/Transcr_Mod"/>
</dbReference>
<gene>
    <name evidence="2" type="ORF">BP5553_08311</name>
</gene>
<accession>A0A370TGC9</accession>
<comment type="caution">
    <text evidence="2">The sequence shown here is derived from an EMBL/GenBank/DDBJ whole genome shotgun (WGS) entry which is preliminary data.</text>
</comment>
<dbReference type="PANTHER" id="PTHR24148:SF80">
    <property type="entry name" value="HETEROKARYON INCOMPATIBILITY DOMAIN-CONTAINING PROTEIN"/>
    <property type="match status" value="1"/>
</dbReference>
<dbReference type="STRING" id="2656787.A0A370TGC9"/>
<dbReference type="EMBL" id="NPIC01000008">
    <property type="protein sequence ID" value="RDL33943.1"/>
    <property type="molecule type" value="Genomic_DNA"/>
</dbReference>